<name>A0ABS5VQ96_9BACT</name>
<feature type="transmembrane region" description="Helical" evidence="1">
    <location>
        <begin position="12"/>
        <end position="31"/>
    </location>
</feature>
<evidence type="ECO:0008006" key="4">
    <source>
        <dbReference type="Google" id="ProtNLM"/>
    </source>
</evidence>
<feature type="transmembrane region" description="Helical" evidence="1">
    <location>
        <begin position="37"/>
        <end position="56"/>
    </location>
</feature>
<dbReference type="RefSeq" id="WP_254153143.1">
    <property type="nucleotide sequence ID" value="NZ_JAHESD010000012.1"/>
</dbReference>
<gene>
    <name evidence="2" type="ORF">KK060_07795</name>
</gene>
<evidence type="ECO:0000256" key="1">
    <source>
        <dbReference type="SAM" id="Phobius"/>
    </source>
</evidence>
<keyword evidence="3" id="KW-1185">Reference proteome</keyword>
<dbReference type="Proteomes" id="UP000772618">
    <property type="component" value="Unassembled WGS sequence"/>
</dbReference>
<accession>A0ABS5VQ96</accession>
<keyword evidence="1" id="KW-0472">Membrane</keyword>
<comment type="caution">
    <text evidence="2">The sequence shown here is derived from an EMBL/GenBank/DDBJ whole genome shotgun (WGS) entry which is preliminary data.</text>
</comment>
<organism evidence="2 3">
    <name type="scientific">Chryseosolibacter indicus</name>
    <dbReference type="NCBI Taxonomy" id="2782351"/>
    <lineage>
        <taxon>Bacteria</taxon>
        <taxon>Pseudomonadati</taxon>
        <taxon>Bacteroidota</taxon>
        <taxon>Cytophagia</taxon>
        <taxon>Cytophagales</taxon>
        <taxon>Chryseotaleaceae</taxon>
        <taxon>Chryseosolibacter</taxon>
    </lineage>
</organism>
<evidence type="ECO:0000313" key="2">
    <source>
        <dbReference type="EMBL" id="MBT1703178.1"/>
    </source>
</evidence>
<dbReference type="EMBL" id="JAHESD010000012">
    <property type="protein sequence ID" value="MBT1703178.1"/>
    <property type="molecule type" value="Genomic_DNA"/>
</dbReference>
<proteinExistence type="predicted"/>
<keyword evidence="1" id="KW-0812">Transmembrane</keyword>
<sequence>MRASDRSAKRFQTPSFYVLVGIVSLLMLALFSSLDNSLIYMFSGISAYAFFLAYWNKSTKLKTEYKNKGGGKKDGDFWQTFFERKAKG</sequence>
<keyword evidence="1" id="KW-1133">Transmembrane helix</keyword>
<reference evidence="2 3" key="1">
    <citation type="submission" date="2021-05" db="EMBL/GenBank/DDBJ databases">
        <title>A Polyphasic approach of four new species of the genus Ohtaekwangia: Ohtaekwangia histidinii sp. nov., Ohtaekwangia cretensis sp. nov., Ohtaekwangia indiensis sp. nov., Ohtaekwangia reichenbachii sp. nov. from diverse environment.</title>
        <authorList>
            <person name="Octaviana S."/>
        </authorList>
    </citation>
    <scope>NUCLEOTIDE SEQUENCE [LARGE SCALE GENOMIC DNA]</scope>
    <source>
        <strain evidence="2 3">PWU20</strain>
    </source>
</reference>
<evidence type="ECO:0000313" key="3">
    <source>
        <dbReference type="Proteomes" id="UP000772618"/>
    </source>
</evidence>
<protein>
    <recommendedName>
        <fullName evidence="4">DUF4133 domain-containing protein</fullName>
    </recommendedName>
</protein>